<sequence length="41" mass="4507">MSTNSTTWASIPAAAGFQVCKYSDYFVFPKIYGKKIAGSRN</sequence>
<keyword evidence="2" id="KW-1185">Reference proteome</keyword>
<protein>
    <submittedName>
        <fullName evidence="1">Uncharacterized protein</fullName>
    </submittedName>
</protein>
<gene>
    <name evidence="1" type="ORF">ALIPUT_00509</name>
</gene>
<proteinExistence type="predicted"/>
<reference evidence="1" key="2">
    <citation type="submission" date="2013-09" db="EMBL/GenBank/DDBJ databases">
        <title>Draft genome sequence of Alistipes putredinis (DSM 17216).</title>
        <authorList>
            <person name="Sudarsanam P."/>
            <person name="Ley R."/>
            <person name="Guruge J."/>
            <person name="Turnbaugh P.J."/>
            <person name="Mahowald M."/>
            <person name="Liep D."/>
            <person name="Gordon J."/>
        </authorList>
    </citation>
    <scope>NUCLEOTIDE SEQUENCE</scope>
    <source>
        <strain evidence="1">DSM 17216</strain>
    </source>
</reference>
<evidence type="ECO:0000313" key="1">
    <source>
        <dbReference type="EMBL" id="EDS04637.1"/>
    </source>
</evidence>
<dbReference type="AlphaFoldDB" id="B0MTX7"/>
<name>B0MTX7_9BACT</name>
<reference evidence="1" key="1">
    <citation type="submission" date="2007-10" db="EMBL/GenBank/DDBJ databases">
        <authorList>
            <person name="Fulton L."/>
            <person name="Clifton S."/>
            <person name="Fulton B."/>
            <person name="Xu J."/>
            <person name="Minx P."/>
            <person name="Pepin K.H."/>
            <person name="Johnson M."/>
            <person name="Thiruvilangam P."/>
            <person name="Bhonagiri V."/>
            <person name="Nash W.E."/>
            <person name="Mardis E.R."/>
            <person name="Wilson R.K."/>
        </authorList>
    </citation>
    <scope>NUCLEOTIDE SEQUENCE [LARGE SCALE GENOMIC DNA]</scope>
    <source>
        <strain evidence="1">DSM 17216</strain>
    </source>
</reference>
<dbReference type="HOGENOM" id="CLU_3264712_0_0_10"/>
<dbReference type="Proteomes" id="UP000005819">
    <property type="component" value="Unassembled WGS sequence"/>
</dbReference>
<comment type="caution">
    <text evidence="1">The sequence shown here is derived from an EMBL/GenBank/DDBJ whole genome shotgun (WGS) entry which is preliminary data.</text>
</comment>
<organism evidence="1 2">
    <name type="scientific">Alistipes putredinis DSM 17216</name>
    <dbReference type="NCBI Taxonomy" id="445970"/>
    <lineage>
        <taxon>Bacteria</taxon>
        <taxon>Pseudomonadati</taxon>
        <taxon>Bacteroidota</taxon>
        <taxon>Bacteroidia</taxon>
        <taxon>Bacteroidales</taxon>
        <taxon>Rikenellaceae</taxon>
        <taxon>Alistipes</taxon>
    </lineage>
</organism>
<evidence type="ECO:0000313" key="2">
    <source>
        <dbReference type="Proteomes" id="UP000005819"/>
    </source>
</evidence>
<accession>B0MTX7</accession>
<dbReference type="EMBL" id="ABFK02000016">
    <property type="protein sequence ID" value="EDS04637.1"/>
    <property type="molecule type" value="Genomic_DNA"/>
</dbReference>